<sequence>MSFRKAFRFDHNRFEKHFDRHEGRKDFSSRWDSDRNDRKHWKNDDDRGHSRHDHDNKFWHRHDRDDRHDDSTAPSEAPEGADVVTWTLEAQKGVTVEITAHADDNGNVVFNYELTNGRSDLNGFYLDLDNDGGDINAIQRGNNMFGSDTDGDKLDGFDFAKAIGTVGGCDKDTTEGHVVMSMKDLGISDLAELASAELGMRATGMGRKGHDSAKMAATGTFVEAEDTTDPVDPVDPIDPEEPMSLVLDFPDLETPITVLTLAFVQQDGIAGGDFDQNGLRIIDISLTGDHPTDLDLFIEGLVENLVAADSYLNEDSHLKAVLLGGDGVESDYYLYGGVNGNGEEPDTLPYGASIDPVDGMVRPTSLIDDSYEVATNGDVFLFA</sequence>
<gene>
    <name evidence="2" type="ORF">PAF17_14215</name>
</gene>
<feature type="compositionally biased region" description="Basic and acidic residues" evidence="1">
    <location>
        <begin position="21"/>
        <end position="71"/>
    </location>
</feature>
<feature type="region of interest" description="Disordered" evidence="1">
    <location>
        <begin position="21"/>
        <end position="81"/>
    </location>
</feature>
<evidence type="ECO:0000313" key="2">
    <source>
        <dbReference type="EMBL" id="MDB6178653.1"/>
    </source>
</evidence>
<evidence type="ECO:0000256" key="1">
    <source>
        <dbReference type="SAM" id="MobiDB-lite"/>
    </source>
</evidence>
<name>A0ABT4ZH52_9RHOB</name>
<protein>
    <submittedName>
        <fullName evidence="2">Uncharacterized protein</fullName>
    </submittedName>
</protein>
<organism evidence="2 3">
    <name type="scientific">Paracoccus onchidii</name>
    <dbReference type="NCBI Taxonomy" id="3017813"/>
    <lineage>
        <taxon>Bacteria</taxon>
        <taxon>Pseudomonadati</taxon>
        <taxon>Pseudomonadota</taxon>
        <taxon>Alphaproteobacteria</taxon>
        <taxon>Rhodobacterales</taxon>
        <taxon>Paracoccaceae</taxon>
        <taxon>Paracoccus</taxon>
    </lineage>
</organism>
<proteinExistence type="predicted"/>
<dbReference type="Proteomes" id="UP001165641">
    <property type="component" value="Unassembled WGS sequence"/>
</dbReference>
<dbReference type="EMBL" id="JAQBIE010000018">
    <property type="protein sequence ID" value="MDB6178653.1"/>
    <property type="molecule type" value="Genomic_DNA"/>
</dbReference>
<accession>A0ABT4ZH52</accession>
<comment type="caution">
    <text evidence="2">The sequence shown here is derived from an EMBL/GenBank/DDBJ whole genome shotgun (WGS) entry which is preliminary data.</text>
</comment>
<dbReference type="RefSeq" id="WP_271889769.1">
    <property type="nucleotide sequence ID" value="NZ_JAQBIE010000018.1"/>
</dbReference>
<reference evidence="2" key="1">
    <citation type="submission" date="2022-12" db="EMBL/GenBank/DDBJ databases">
        <title>Paracoccus onchidii sp. nov., isolated from a marine invertebrate from the South China Sea.</title>
        <authorList>
            <person name="Xu S."/>
            <person name="Liu Z."/>
            <person name="Xu Y."/>
        </authorList>
    </citation>
    <scope>NUCLEOTIDE SEQUENCE</scope>
    <source>
        <strain evidence="2">Z330</strain>
    </source>
</reference>
<keyword evidence="3" id="KW-1185">Reference proteome</keyword>
<evidence type="ECO:0000313" key="3">
    <source>
        <dbReference type="Proteomes" id="UP001165641"/>
    </source>
</evidence>